<feature type="transmembrane region" description="Helical" evidence="1">
    <location>
        <begin position="237"/>
        <end position="259"/>
    </location>
</feature>
<proteinExistence type="predicted"/>
<feature type="transmembrane region" description="Helical" evidence="1">
    <location>
        <begin position="97"/>
        <end position="121"/>
    </location>
</feature>
<evidence type="ECO:0000313" key="2">
    <source>
        <dbReference type="EMBL" id="MBF6023346.1"/>
    </source>
</evidence>
<reference evidence="2 3" key="1">
    <citation type="submission" date="2020-11" db="EMBL/GenBank/DDBJ databases">
        <title>Draft Genome Sequence and Secondary Metabolite Biosynthetic Potential of the Lysobacter niastensis Type strain DSM 18481.</title>
        <authorList>
            <person name="Turrini P."/>
            <person name="Artuso I."/>
            <person name="Tescari M."/>
            <person name="Lugli G.A."/>
            <person name="Frangipani E."/>
            <person name="Ventura M."/>
            <person name="Visca P."/>
        </authorList>
    </citation>
    <scope>NUCLEOTIDE SEQUENCE [LARGE SCALE GENOMIC DNA]</scope>
    <source>
        <strain evidence="2 3">DSM 18481</strain>
    </source>
</reference>
<organism evidence="2 3">
    <name type="scientific">Lysobacter niastensis</name>
    <dbReference type="NCBI Taxonomy" id="380629"/>
    <lineage>
        <taxon>Bacteria</taxon>
        <taxon>Pseudomonadati</taxon>
        <taxon>Pseudomonadota</taxon>
        <taxon>Gammaproteobacteria</taxon>
        <taxon>Lysobacterales</taxon>
        <taxon>Lysobacteraceae</taxon>
        <taxon>Lysobacter</taxon>
    </lineage>
</organism>
<evidence type="ECO:0000256" key="1">
    <source>
        <dbReference type="SAM" id="Phobius"/>
    </source>
</evidence>
<feature type="transmembrane region" description="Helical" evidence="1">
    <location>
        <begin position="26"/>
        <end position="44"/>
    </location>
</feature>
<evidence type="ECO:0000313" key="3">
    <source>
        <dbReference type="Proteomes" id="UP001429984"/>
    </source>
</evidence>
<gene>
    <name evidence="2" type="ORF">IU514_04800</name>
</gene>
<name>A0ABS0B6R3_9GAMM</name>
<keyword evidence="1" id="KW-1133">Transmembrane helix</keyword>
<dbReference type="InterPro" id="IPR047798">
    <property type="entry name" value="BPSS1780-like"/>
</dbReference>
<feature type="transmembrane region" description="Helical" evidence="1">
    <location>
        <begin position="198"/>
        <end position="231"/>
    </location>
</feature>
<sequence length="282" mass="29972">MTQVRKVPLNAGAEWLLGGFSLWRRAPLALGLLGLIWGGISGLASVTGQLWLSLLLALLGPILFAGVVYAAREVDQGRKASPAHLVQGLREGKGPRLMAMLLPQLVALLVVALLLVVMIGGEQMQHIVQVMEQMQTNPDPKLAETLPAGRMFAWLLAALVVGVVAGFFTFVAIPDVMFTQRGAIEAMRLSLRACLRNLGALVVMFVLLLIAMVAISIAVNLLVVLLAWLVGQPTAVFVGQLVLMAVIIPVMAGLVYYAWQQMLGGDVPPPVPATHAAGGIEV</sequence>
<comment type="caution">
    <text evidence="2">The sequence shown here is derived from an EMBL/GenBank/DDBJ whole genome shotgun (WGS) entry which is preliminary data.</text>
</comment>
<keyword evidence="1" id="KW-0472">Membrane</keyword>
<accession>A0ABS0B6R3</accession>
<dbReference type="NCBIfam" id="NF041043">
    <property type="entry name" value="BPSS1780_fam"/>
    <property type="match status" value="1"/>
</dbReference>
<keyword evidence="1" id="KW-0812">Transmembrane</keyword>
<feature type="transmembrane region" description="Helical" evidence="1">
    <location>
        <begin position="151"/>
        <end position="177"/>
    </location>
</feature>
<dbReference type="EMBL" id="JADLZT010000002">
    <property type="protein sequence ID" value="MBF6023346.1"/>
    <property type="molecule type" value="Genomic_DNA"/>
</dbReference>
<protein>
    <submittedName>
        <fullName evidence="2">DUF2189 domain-containing protein</fullName>
    </submittedName>
</protein>
<feature type="transmembrane region" description="Helical" evidence="1">
    <location>
        <begin position="50"/>
        <end position="71"/>
    </location>
</feature>
<keyword evidence="3" id="KW-1185">Reference proteome</keyword>
<dbReference type="RefSeq" id="WP_194929929.1">
    <property type="nucleotide sequence ID" value="NZ_JADLZT010000002.1"/>
</dbReference>
<dbReference type="Proteomes" id="UP001429984">
    <property type="component" value="Unassembled WGS sequence"/>
</dbReference>